<keyword evidence="1" id="KW-1133">Transmembrane helix</keyword>
<evidence type="ECO:0008006" key="4">
    <source>
        <dbReference type="Google" id="ProtNLM"/>
    </source>
</evidence>
<dbReference type="AlphaFoldDB" id="A0A8S1M778"/>
<evidence type="ECO:0000313" key="2">
    <source>
        <dbReference type="EMBL" id="CAD8076140.1"/>
    </source>
</evidence>
<protein>
    <recommendedName>
        <fullName evidence="4">Transmembrane protein</fullName>
    </recommendedName>
</protein>
<name>A0A8S1M778_9CILI</name>
<dbReference type="EMBL" id="CAJJDN010000034">
    <property type="protein sequence ID" value="CAD8076140.1"/>
    <property type="molecule type" value="Genomic_DNA"/>
</dbReference>
<accession>A0A8S1M778</accession>
<organism evidence="2 3">
    <name type="scientific">Paramecium sonneborni</name>
    <dbReference type="NCBI Taxonomy" id="65129"/>
    <lineage>
        <taxon>Eukaryota</taxon>
        <taxon>Sar</taxon>
        <taxon>Alveolata</taxon>
        <taxon>Ciliophora</taxon>
        <taxon>Intramacronucleata</taxon>
        <taxon>Oligohymenophorea</taxon>
        <taxon>Peniculida</taxon>
        <taxon>Parameciidae</taxon>
        <taxon>Paramecium</taxon>
    </lineage>
</organism>
<keyword evidence="1" id="KW-0812">Transmembrane</keyword>
<sequence>MASLSQNYQTKHIIVQAQEKITQRVQQMNNEDQTQYIQIQIKNMNLLELKFINLLFFRFLNILLIVDYQFFQNRERIFLYKDYFEFIKLFQQLITQIIEFLIDFLSKSECFSKNFQVFQLNFRYFLEKGQNKEKYFRRLQFNIISQTNRLQKEYHYNKLQHMRAREEIIIGLQFNIIIVLLQRNDISDQCFVNLISDLDKVIQQNSFESTIQFLLKINGNLDQRDYLKGPYQNLLQNLFYIQNFHTSYNINHSLVKYFERPDNFFQVLNDQYIVFKTQRKQNQQEIVQLEINREIDFQKKFHKCIYLANGLAYLRVFKQTFFFMRKYYCNLSKKI</sequence>
<dbReference type="Proteomes" id="UP000692954">
    <property type="component" value="Unassembled WGS sequence"/>
</dbReference>
<gene>
    <name evidence="2" type="ORF">PSON_ATCC_30995.1.T0340198</name>
</gene>
<comment type="caution">
    <text evidence="2">The sequence shown here is derived from an EMBL/GenBank/DDBJ whole genome shotgun (WGS) entry which is preliminary data.</text>
</comment>
<keyword evidence="1" id="KW-0472">Membrane</keyword>
<reference evidence="2" key="1">
    <citation type="submission" date="2021-01" db="EMBL/GenBank/DDBJ databases">
        <authorList>
            <consortium name="Genoscope - CEA"/>
            <person name="William W."/>
        </authorList>
    </citation>
    <scope>NUCLEOTIDE SEQUENCE</scope>
</reference>
<evidence type="ECO:0000256" key="1">
    <source>
        <dbReference type="SAM" id="Phobius"/>
    </source>
</evidence>
<feature type="transmembrane region" description="Helical" evidence="1">
    <location>
        <begin position="51"/>
        <end position="71"/>
    </location>
</feature>
<keyword evidence="3" id="KW-1185">Reference proteome</keyword>
<proteinExistence type="predicted"/>
<evidence type="ECO:0000313" key="3">
    <source>
        <dbReference type="Proteomes" id="UP000692954"/>
    </source>
</evidence>